<dbReference type="PROSITE" id="PS00211">
    <property type="entry name" value="ABC_TRANSPORTER_1"/>
    <property type="match status" value="1"/>
</dbReference>
<evidence type="ECO:0000256" key="4">
    <source>
        <dbReference type="ARBA" id="ARBA00022692"/>
    </source>
</evidence>
<dbReference type="SMART" id="SM00382">
    <property type="entry name" value="AAA"/>
    <property type="match status" value="1"/>
</dbReference>
<dbReference type="GO" id="GO:0005886">
    <property type="term" value="C:plasma membrane"/>
    <property type="evidence" value="ECO:0007669"/>
    <property type="project" value="UniProtKB-SubCell"/>
</dbReference>
<keyword evidence="6 12" id="KW-0067">ATP-binding</keyword>
<dbReference type="InterPro" id="IPR039421">
    <property type="entry name" value="Type_1_exporter"/>
</dbReference>
<evidence type="ECO:0000256" key="7">
    <source>
        <dbReference type="ARBA" id="ARBA00022989"/>
    </source>
</evidence>
<dbReference type="Proteomes" id="UP000283630">
    <property type="component" value="Unassembled WGS sequence"/>
</dbReference>
<gene>
    <name evidence="12" type="ORF">DWX53_06695</name>
</gene>
<dbReference type="PROSITE" id="PS50893">
    <property type="entry name" value="ABC_TRANSPORTER_2"/>
    <property type="match status" value="1"/>
</dbReference>
<dbReference type="GO" id="GO:0016887">
    <property type="term" value="F:ATP hydrolysis activity"/>
    <property type="evidence" value="ECO:0007669"/>
    <property type="project" value="InterPro"/>
</dbReference>
<dbReference type="GO" id="GO:0034040">
    <property type="term" value="F:ATPase-coupled lipid transmembrane transporter activity"/>
    <property type="evidence" value="ECO:0007669"/>
    <property type="project" value="TreeGrafter"/>
</dbReference>
<dbReference type="PANTHER" id="PTHR24221:SF646">
    <property type="entry name" value="HAEMOLYSIN SECRETION ATP-BINDING PROTEIN"/>
    <property type="match status" value="1"/>
</dbReference>
<evidence type="ECO:0000259" key="10">
    <source>
        <dbReference type="PROSITE" id="PS50893"/>
    </source>
</evidence>
<keyword evidence="5" id="KW-0547">Nucleotide-binding</keyword>
<feature type="transmembrane region" description="Helical" evidence="9">
    <location>
        <begin position="50"/>
        <end position="71"/>
    </location>
</feature>
<evidence type="ECO:0000256" key="5">
    <source>
        <dbReference type="ARBA" id="ARBA00022741"/>
    </source>
</evidence>
<dbReference type="InterPro" id="IPR036640">
    <property type="entry name" value="ABC1_TM_sf"/>
</dbReference>
<proteinExistence type="predicted"/>
<evidence type="ECO:0000256" key="1">
    <source>
        <dbReference type="ARBA" id="ARBA00004651"/>
    </source>
</evidence>
<dbReference type="Gene3D" id="1.20.1560.10">
    <property type="entry name" value="ABC transporter type 1, transmembrane domain"/>
    <property type="match status" value="1"/>
</dbReference>
<dbReference type="PROSITE" id="PS50929">
    <property type="entry name" value="ABC_TM1F"/>
    <property type="match status" value="1"/>
</dbReference>
<evidence type="ECO:0000256" key="3">
    <source>
        <dbReference type="ARBA" id="ARBA00022475"/>
    </source>
</evidence>
<feature type="domain" description="ABC transmembrane type-1" evidence="11">
    <location>
        <begin position="50"/>
        <end position="207"/>
    </location>
</feature>
<dbReference type="InterPro" id="IPR017871">
    <property type="entry name" value="ABC_transporter-like_CS"/>
</dbReference>
<keyword evidence="7 9" id="KW-1133">Transmembrane helix</keyword>
<reference evidence="12 13" key="1">
    <citation type="submission" date="2018-08" db="EMBL/GenBank/DDBJ databases">
        <title>A genome reference for cultivated species of the human gut microbiota.</title>
        <authorList>
            <person name="Zou Y."/>
            <person name="Xue W."/>
            <person name="Luo G."/>
        </authorList>
    </citation>
    <scope>NUCLEOTIDE SEQUENCE [LARGE SCALE GENOMIC DNA]</scope>
    <source>
        <strain evidence="12 13">AF19-4AC</strain>
    </source>
</reference>
<feature type="transmembrane region" description="Helical" evidence="9">
    <location>
        <begin position="78"/>
        <end position="99"/>
    </location>
</feature>
<dbReference type="InterPro" id="IPR027417">
    <property type="entry name" value="P-loop_NTPase"/>
</dbReference>
<evidence type="ECO:0000259" key="11">
    <source>
        <dbReference type="PROSITE" id="PS50929"/>
    </source>
</evidence>
<dbReference type="GO" id="GO:0005524">
    <property type="term" value="F:ATP binding"/>
    <property type="evidence" value="ECO:0007669"/>
    <property type="project" value="UniProtKB-KW"/>
</dbReference>
<dbReference type="EMBL" id="QRWH01000005">
    <property type="protein sequence ID" value="RGT09377.1"/>
    <property type="molecule type" value="Genomic_DNA"/>
</dbReference>
<feature type="transmembrane region" description="Helical" evidence="9">
    <location>
        <begin position="189"/>
        <end position="209"/>
    </location>
</feature>
<comment type="subcellular location">
    <subcellularLocation>
        <location evidence="1">Cell membrane</location>
        <topology evidence="1">Multi-pass membrane protein</topology>
    </subcellularLocation>
</comment>
<evidence type="ECO:0000256" key="6">
    <source>
        <dbReference type="ARBA" id="ARBA00022840"/>
    </source>
</evidence>
<keyword evidence="2" id="KW-0813">Transport</keyword>
<dbReference type="Pfam" id="PF00005">
    <property type="entry name" value="ABC_tran"/>
    <property type="match status" value="1"/>
</dbReference>
<sequence length="615" mass="71164">MRSPFTKASGVKFMKRLMMLIKKSKEFFLIISRVVRLLWNSSKSNFIKTIIVSVISGITIPFTLVIWKYLIDDMSRSIVSGSIAPVLFWLILYFILNYLQSVLMRIKDYQQNILSSYLNRYTSDLILKKVKDTDLKYFDSSTIYDKIRKVNEESTGRSISLLATLTSFIQSFSSLIGTITVLASLNIGIMFLCIFICIPTLIVSMKMAVTQYEIYTKRFEGLRFIAYLKDIVTAYENIKEMKIYHVHDFFRGHIIKQYDGYIKEDKKIRSSFCKKLSLTDLVEEAAILIFKIYITLKVILEKRTIGDFSLYINSIDNFRGSATTILNTIVTIFEDGLYIQNLFEFLDMKTTEKKRELLSFNKDFQKIEFKNVWFRYPESEKYILKGVSFTIDAKHCYSIVGLNGSGKTTIIKLLLKLYVPDKGEIRIDGINICDIDTESYQTMVGAVFQDFVKYPLTVRENIGCGNIEEMENLNRIYCAAEKSGAVKFIPSLPEQYDTQLHREWSGGIQLSLGQWQKIAISRIFMKDFPLVVLDEPTASLDPNAEYEIYKQFRELMEGRTSILIAHRFSTVKLADEILVLQDGKIIEKGNHTELIKLDGEYAKLYSMQAEAYREE</sequence>
<organism evidence="12 13">
    <name type="scientific">Dorea formicigenerans</name>
    <dbReference type="NCBI Taxonomy" id="39486"/>
    <lineage>
        <taxon>Bacteria</taxon>
        <taxon>Bacillati</taxon>
        <taxon>Bacillota</taxon>
        <taxon>Clostridia</taxon>
        <taxon>Lachnospirales</taxon>
        <taxon>Lachnospiraceae</taxon>
        <taxon>Dorea</taxon>
    </lineage>
</organism>
<feature type="domain" description="ABC transporter" evidence="10">
    <location>
        <begin position="367"/>
        <end position="607"/>
    </location>
</feature>
<keyword evidence="3" id="KW-1003">Cell membrane</keyword>
<accession>A0A412MEL2</accession>
<dbReference type="GO" id="GO:0140359">
    <property type="term" value="F:ABC-type transporter activity"/>
    <property type="evidence" value="ECO:0007669"/>
    <property type="project" value="InterPro"/>
</dbReference>
<dbReference type="InterPro" id="IPR011527">
    <property type="entry name" value="ABC1_TM_dom"/>
</dbReference>
<name>A0A412MEL2_9FIRM</name>
<dbReference type="Gene3D" id="3.40.50.300">
    <property type="entry name" value="P-loop containing nucleotide triphosphate hydrolases"/>
    <property type="match status" value="1"/>
</dbReference>
<evidence type="ECO:0000313" key="12">
    <source>
        <dbReference type="EMBL" id="RGT09377.1"/>
    </source>
</evidence>
<comment type="caution">
    <text evidence="12">The sequence shown here is derived from an EMBL/GenBank/DDBJ whole genome shotgun (WGS) entry which is preliminary data.</text>
</comment>
<protein>
    <submittedName>
        <fullName evidence="12">ABC transporter ATP-binding protein</fullName>
    </submittedName>
</protein>
<dbReference type="SUPFAM" id="SSF90123">
    <property type="entry name" value="ABC transporter transmembrane region"/>
    <property type="match status" value="1"/>
</dbReference>
<dbReference type="FunFam" id="3.40.50.300:FF:000221">
    <property type="entry name" value="Multidrug ABC transporter ATP-binding protein"/>
    <property type="match status" value="1"/>
</dbReference>
<evidence type="ECO:0000313" key="13">
    <source>
        <dbReference type="Proteomes" id="UP000283630"/>
    </source>
</evidence>
<dbReference type="PANTHER" id="PTHR24221">
    <property type="entry name" value="ATP-BINDING CASSETTE SUB-FAMILY B"/>
    <property type="match status" value="1"/>
</dbReference>
<keyword evidence="8 9" id="KW-0472">Membrane</keyword>
<dbReference type="SUPFAM" id="SSF52540">
    <property type="entry name" value="P-loop containing nucleoside triphosphate hydrolases"/>
    <property type="match status" value="1"/>
</dbReference>
<dbReference type="InterPro" id="IPR003439">
    <property type="entry name" value="ABC_transporter-like_ATP-bd"/>
</dbReference>
<dbReference type="InterPro" id="IPR003593">
    <property type="entry name" value="AAA+_ATPase"/>
</dbReference>
<dbReference type="AlphaFoldDB" id="A0A412MEL2"/>
<evidence type="ECO:0000256" key="9">
    <source>
        <dbReference type="SAM" id="Phobius"/>
    </source>
</evidence>
<evidence type="ECO:0000256" key="2">
    <source>
        <dbReference type="ARBA" id="ARBA00022448"/>
    </source>
</evidence>
<dbReference type="Pfam" id="PF00664">
    <property type="entry name" value="ABC_membrane"/>
    <property type="match status" value="1"/>
</dbReference>
<evidence type="ECO:0000256" key="8">
    <source>
        <dbReference type="ARBA" id="ARBA00023136"/>
    </source>
</evidence>
<keyword evidence="4 9" id="KW-0812">Transmembrane</keyword>